<reference evidence="1 2" key="1">
    <citation type="submission" date="2014-09" db="EMBL/GenBank/DDBJ databases">
        <title>Complete Genome Sequence of the Embu Virus Strain SPAn 880.</title>
        <authorList>
            <person name="Ibrahim M.S."/>
            <person name="Antwerpen M.H."/>
            <person name="Georgi E."/>
            <person name="Vette P."/>
            <person name="Zoeller G."/>
            <person name="Meyer H."/>
        </authorList>
    </citation>
    <scope>NUCLEOTIDE SEQUENCE [LARGE SCALE GENOMIC DNA]</scope>
    <source>
        <strain evidence="1">SPAn880</strain>
    </source>
</reference>
<sequence>MEELSDKIINLIIDYNAKENDNGKDDFYNNFIVLCKEFIENKRSDNIKIKIINSLKKLPPSLVHKVWLPISLYCDNITNYYVNNKKWVENQINKLDPNDDLNITSYGNLARIAIVYRNDKIGKRVLDYINNVLKI</sequence>
<evidence type="ECO:0000313" key="1">
    <source>
        <dbReference type="EMBL" id="AIT70762.1"/>
    </source>
</evidence>
<organism evidence="1 2">
    <name type="scientific">Cotia virus</name>
    <dbReference type="NCBI Taxonomy" id="39444"/>
    <lineage>
        <taxon>Viruses</taxon>
        <taxon>Varidnaviria</taxon>
        <taxon>Bamfordvirae</taxon>
        <taxon>Nucleocytoviricota</taxon>
        <taxon>Pokkesviricetes</taxon>
        <taxon>Chitovirales</taxon>
        <taxon>Poxviridae</taxon>
        <taxon>Chordopoxvirinae</taxon>
        <taxon>Oryzopoxvirus</taxon>
        <taxon>Oryzopoxvirus cotia</taxon>
    </lineage>
</organism>
<gene>
    <name evidence="1" type="primary">147</name>
</gene>
<evidence type="ECO:0000313" key="2">
    <source>
        <dbReference type="Proteomes" id="UP000121784"/>
    </source>
</evidence>
<proteinExistence type="predicted"/>
<accession>A0A097IVW6</accession>
<name>A0A097IVW6_9POXV</name>
<dbReference type="Proteomes" id="UP000121784">
    <property type="component" value="Segment"/>
</dbReference>
<dbReference type="EMBL" id="KM595078">
    <property type="protein sequence ID" value="AIT70762.1"/>
    <property type="molecule type" value="Genomic_DNA"/>
</dbReference>
<protein>
    <submittedName>
        <fullName evidence="1">Uncharacterized protein</fullName>
    </submittedName>
</protein>